<dbReference type="Proteomes" id="UP000051749">
    <property type="component" value="Unassembled WGS sequence"/>
</dbReference>
<dbReference type="Pfam" id="PF03830">
    <property type="entry name" value="PTSIIB_sorb"/>
    <property type="match status" value="1"/>
</dbReference>
<keyword evidence="7" id="KW-0418">Kinase</keyword>
<keyword evidence="2" id="KW-0813">Transport</keyword>
<evidence type="ECO:0000256" key="2">
    <source>
        <dbReference type="ARBA" id="ARBA00022448"/>
    </source>
</evidence>
<dbReference type="EMBL" id="JQBY01000002">
    <property type="protein sequence ID" value="KRN83483.1"/>
    <property type="molecule type" value="Genomic_DNA"/>
</dbReference>
<evidence type="ECO:0000256" key="3">
    <source>
        <dbReference type="ARBA" id="ARBA00022490"/>
    </source>
</evidence>
<organism evidence="9 11">
    <name type="scientific">Pediococcus ethanolidurans</name>
    <dbReference type="NCBI Taxonomy" id="319653"/>
    <lineage>
        <taxon>Bacteria</taxon>
        <taxon>Bacillati</taxon>
        <taxon>Bacillota</taxon>
        <taxon>Bacilli</taxon>
        <taxon>Lactobacillales</taxon>
        <taxon>Lactobacillaceae</taxon>
        <taxon>Pediococcus</taxon>
    </lineage>
</organism>
<evidence type="ECO:0000313" key="10">
    <source>
        <dbReference type="EMBL" id="SER25555.1"/>
    </source>
</evidence>
<proteinExistence type="predicted"/>
<comment type="caution">
    <text evidence="9">The sequence shown here is derived from an EMBL/GenBank/DDBJ whole genome shotgun (WGS) entry which is preliminary data.</text>
</comment>
<dbReference type="InterPro" id="IPR004720">
    <property type="entry name" value="PTS_IIB_sorbose-sp"/>
</dbReference>
<dbReference type="SUPFAM" id="SSF52728">
    <property type="entry name" value="PTS IIb component"/>
    <property type="match status" value="1"/>
</dbReference>
<name>A0A0R2K273_9LACO</name>
<keyword evidence="5" id="KW-0808">Transferase</keyword>
<evidence type="ECO:0000256" key="5">
    <source>
        <dbReference type="ARBA" id="ARBA00022679"/>
    </source>
</evidence>
<reference evidence="9 11" key="1">
    <citation type="journal article" date="2015" name="Genome Announc.">
        <title>Expanding the biotechnology potential of lactobacilli through comparative genomics of 213 strains and associated genera.</title>
        <authorList>
            <person name="Sun Z."/>
            <person name="Harris H.M."/>
            <person name="McCann A."/>
            <person name="Guo C."/>
            <person name="Argimon S."/>
            <person name="Zhang W."/>
            <person name="Yang X."/>
            <person name="Jeffery I.B."/>
            <person name="Cooney J.C."/>
            <person name="Kagawa T.F."/>
            <person name="Liu W."/>
            <person name="Song Y."/>
            <person name="Salvetti E."/>
            <person name="Wrobel A."/>
            <person name="Rasinkangas P."/>
            <person name="Parkhill J."/>
            <person name="Rea M.C."/>
            <person name="O'Sullivan O."/>
            <person name="Ritari J."/>
            <person name="Douillard F.P."/>
            <person name="Paul Ross R."/>
            <person name="Yang R."/>
            <person name="Briner A.E."/>
            <person name="Felis G.E."/>
            <person name="de Vos W.M."/>
            <person name="Barrangou R."/>
            <person name="Klaenhammer T.R."/>
            <person name="Caufield P.W."/>
            <person name="Cui Y."/>
            <person name="Zhang H."/>
            <person name="O'Toole P.W."/>
        </authorList>
    </citation>
    <scope>NUCLEOTIDE SEQUENCE [LARGE SCALE GENOMIC DNA]</scope>
    <source>
        <strain evidence="9 11">DSM 22301</strain>
    </source>
</reference>
<keyword evidence="4" id="KW-0762">Sugar transport</keyword>
<dbReference type="PATRIC" id="fig|319653.3.peg.926"/>
<dbReference type="AlphaFoldDB" id="A0A0R2K273"/>
<dbReference type="RefSeq" id="WP_057805125.1">
    <property type="nucleotide sequence ID" value="NZ_BJYP01000007.1"/>
</dbReference>
<evidence type="ECO:0000313" key="9">
    <source>
        <dbReference type="EMBL" id="KRN83483.1"/>
    </source>
</evidence>
<comment type="subcellular location">
    <subcellularLocation>
        <location evidence="1">Cytoplasm</location>
    </subcellularLocation>
</comment>
<dbReference type="GO" id="GO:0016301">
    <property type="term" value="F:kinase activity"/>
    <property type="evidence" value="ECO:0007669"/>
    <property type="project" value="UniProtKB-KW"/>
</dbReference>
<dbReference type="InterPro" id="IPR036667">
    <property type="entry name" value="PTS_IIB_sorbose-sp_sf"/>
</dbReference>
<dbReference type="GO" id="GO:0009401">
    <property type="term" value="P:phosphoenolpyruvate-dependent sugar phosphotransferase system"/>
    <property type="evidence" value="ECO:0007669"/>
    <property type="project" value="UniProtKB-KW"/>
</dbReference>
<dbReference type="GO" id="GO:0005737">
    <property type="term" value="C:cytoplasm"/>
    <property type="evidence" value="ECO:0007669"/>
    <property type="project" value="UniProtKB-SubCell"/>
</dbReference>
<feature type="domain" description="PTS EIIB type-4" evidence="8">
    <location>
        <begin position="1"/>
        <end position="164"/>
    </location>
</feature>
<evidence type="ECO:0000256" key="1">
    <source>
        <dbReference type="ARBA" id="ARBA00004496"/>
    </source>
</evidence>
<dbReference type="PROSITE" id="PS51101">
    <property type="entry name" value="PTS_EIIB_TYPE_4"/>
    <property type="match status" value="1"/>
</dbReference>
<dbReference type="Gene3D" id="3.40.35.10">
    <property type="entry name" value="Phosphotransferase system, sorbose subfamily IIB component"/>
    <property type="match status" value="1"/>
</dbReference>
<keyword evidence="12" id="KW-1185">Reference proteome</keyword>
<evidence type="ECO:0000259" key="8">
    <source>
        <dbReference type="PROSITE" id="PS51101"/>
    </source>
</evidence>
<gene>
    <name evidence="9" type="ORF">IV87_GL000916</name>
    <name evidence="10" type="ORF">SAMN04487973_103134</name>
</gene>
<evidence type="ECO:0000256" key="7">
    <source>
        <dbReference type="ARBA" id="ARBA00022777"/>
    </source>
</evidence>
<evidence type="ECO:0000313" key="11">
    <source>
        <dbReference type="Proteomes" id="UP000051749"/>
    </source>
</evidence>
<protein>
    <submittedName>
        <fullName evidence="10">PTS system, mannose-specific IIB component</fullName>
    </submittedName>
</protein>
<keyword evidence="6" id="KW-0598">Phosphotransferase system</keyword>
<reference evidence="10 12" key="2">
    <citation type="submission" date="2016-10" db="EMBL/GenBank/DDBJ databases">
        <authorList>
            <person name="Varghese N."/>
            <person name="Submissions S."/>
        </authorList>
    </citation>
    <scope>NUCLEOTIDE SEQUENCE [LARGE SCALE GENOMIC DNA]</scope>
    <source>
        <strain evidence="10 12">CGMCC 1.3889</strain>
    </source>
</reference>
<sequence>MAITAVRIDGRLIHGQVANLWTTKLGVSRIMVIDDKVAASDIEKSGLKLARPTGIDLSVLPEKTAAEHIKRGGYDSQKVFIVVKRPQILLDLVNDGVKLDTINVGNMSQTEETTQLTNSINVVQDDVDAFNGLHEKGIKITSQMVPGDTAQDFMDILKKFKPKK</sequence>
<dbReference type="Proteomes" id="UP000182818">
    <property type="component" value="Unassembled WGS sequence"/>
</dbReference>
<dbReference type="OrthoDB" id="9788818at2"/>
<dbReference type="GO" id="GO:0008982">
    <property type="term" value="F:protein-N(PI)-phosphohistidine-sugar phosphotransferase activity"/>
    <property type="evidence" value="ECO:0007669"/>
    <property type="project" value="InterPro"/>
</dbReference>
<accession>A0A0R2K273</accession>
<evidence type="ECO:0000256" key="4">
    <source>
        <dbReference type="ARBA" id="ARBA00022597"/>
    </source>
</evidence>
<dbReference type="CDD" id="cd00001">
    <property type="entry name" value="PTS_IIB_man"/>
    <property type="match status" value="1"/>
</dbReference>
<dbReference type="GeneID" id="76042767"/>
<dbReference type="STRING" id="319653.SAMN04487973_103134"/>
<evidence type="ECO:0000256" key="6">
    <source>
        <dbReference type="ARBA" id="ARBA00022683"/>
    </source>
</evidence>
<dbReference type="EMBL" id="FOGK01000003">
    <property type="protein sequence ID" value="SER25555.1"/>
    <property type="molecule type" value="Genomic_DNA"/>
</dbReference>
<evidence type="ECO:0000313" key="12">
    <source>
        <dbReference type="Proteomes" id="UP000182818"/>
    </source>
</evidence>
<keyword evidence="3" id="KW-0963">Cytoplasm</keyword>